<dbReference type="RefSeq" id="WP_097879804.1">
    <property type="nucleotide sequence ID" value="NZ_JASVEG010000007.1"/>
</dbReference>
<reference evidence="1 2" key="1">
    <citation type="submission" date="2017-09" db="EMBL/GenBank/DDBJ databases">
        <title>Large-scale bioinformatics analysis of Bacillus genomes uncovers conserved roles of natural products in bacterial physiology.</title>
        <authorList>
            <consortium name="Agbiome Team Llc"/>
            <person name="Bleich R.M."/>
            <person name="Grubbs K.J."/>
            <person name="Santa Maria K.C."/>
            <person name="Allen S.E."/>
            <person name="Farag S."/>
            <person name="Shank E.A."/>
            <person name="Bowers A."/>
        </authorList>
    </citation>
    <scope>NUCLEOTIDE SEQUENCE [LARGE SCALE GENOMIC DNA]</scope>
    <source>
        <strain evidence="1 2">AFS030179</strain>
    </source>
</reference>
<gene>
    <name evidence="1" type="ORF">COE48_04790</name>
</gene>
<accession>A0AB36VG16</accession>
<evidence type="ECO:0008006" key="3">
    <source>
        <dbReference type="Google" id="ProtNLM"/>
    </source>
</evidence>
<protein>
    <recommendedName>
        <fullName evidence="3">Phage protein</fullName>
    </recommendedName>
</protein>
<name>A0AB36VG16_BACTU</name>
<dbReference type="Proteomes" id="UP000223445">
    <property type="component" value="Unassembled WGS sequence"/>
</dbReference>
<organism evidence="1 2">
    <name type="scientific">Bacillus thuringiensis</name>
    <dbReference type="NCBI Taxonomy" id="1428"/>
    <lineage>
        <taxon>Bacteria</taxon>
        <taxon>Bacillati</taxon>
        <taxon>Bacillota</taxon>
        <taxon>Bacilli</taxon>
        <taxon>Bacillales</taxon>
        <taxon>Bacillaceae</taxon>
        <taxon>Bacillus</taxon>
        <taxon>Bacillus cereus group</taxon>
    </lineage>
</organism>
<proteinExistence type="predicted"/>
<sequence length="113" mass="12502">MGVNIDTFTGTKVIEFGTGDIIVDTMENVDTGLVDTVGLHLTEEALEVGEQVDASRDGYPQVFLKFDNVASVDVVIKALNQVRKNLVAKQIRDLTEEIHRTARDLTEELKRTA</sequence>
<comment type="caution">
    <text evidence="1">The sequence shown here is derived from an EMBL/GenBank/DDBJ whole genome shotgun (WGS) entry which is preliminary data.</text>
</comment>
<evidence type="ECO:0000313" key="1">
    <source>
        <dbReference type="EMBL" id="PGZ04900.1"/>
    </source>
</evidence>
<dbReference type="EMBL" id="NUPM01000005">
    <property type="protein sequence ID" value="PGZ04900.1"/>
    <property type="molecule type" value="Genomic_DNA"/>
</dbReference>
<evidence type="ECO:0000313" key="2">
    <source>
        <dbReference type="Proteomes" id="UP000223445"/>
    </source>
</evidence>
<dbReference type="AlphaFoldDB" id="A0AB36VG16"/>